<evidence type="ECO:0000256" key="2">
    <source>
        <dbReference type="ARBA" id="ARBA00022643"/>
    </source>
</evidence>
<dbReference type="RefSeq" id="WP_003060811.1">
    <property type="nucleotide sequence ID" value="NZ_JAOBZK010000106.1"/>
</dbReference>
<proteinExistence type="predicted"/>
<dbReference type="InterPro" id="IPR013785">
    <property type="entry name" value="Aldolase_TIM"/>
</dbReference>
<name>A0ABD4Z2Y6_9BURK</name>
<organism evidence="4 5">
    <name type="scientific">Achromobacter mucicolens</name>
    <dbReference type="NCBI Taxonomy" id="1389922"/>
    <lineage>
        <taxon>Bacteria</taxon>
        <taxon>Pseudomonadati</taxon>
        <taxon>Pseudomonadota</taxon>
        <taxon>Betaproteobacteria</taxon>
        <taxon>Burkholderiales</taxon>
        <taxon>Alcaligenaceae</taxon>
        <taxon>Achromobacter</taxon>
    </lineage>
</organism>
<keyword evidence="3" id="KW-0560">Oxidoreductase</keyword>
<sequence length="375" mass="40446">MRTPICERLGIEAPIFAFSHCRDVVVEATKAGGFGVLGAVSFSAEQLEMELKWIDEHVDGKPYGVDVLIPSNYDKAAESAEQPVQDLLPDLQRQFMEDLLEREGVPQLSADDAKAAREELNGRGRNSTPAAARKMIEVALRHPQVKLIVSALGTPPKSLVDELHARGIVVGSLCGKPEHAADQRDAGVDMIVAQGTEAGGHTGQISTLVLVPQVVDLVASAGVAVLAAGGISRGSQIAAAFALGAQGVWMGTVWLGTRESELTPMEKEVLFKACTEDAVQRKYQTGKTVRMIRSKASEAWEQPGAPKHLPPPLQNVLYHASRIRIEKARRADLCSFPAGQVVGTMKEETSVRQVMADLMNEYAETAERMSPLINL</sequence>
<dbReference type="AlphaFoldDB" id="A0ABD4Z2Y6"/>
<accession>A0ABD4Z2Y6</accession>
<dbReference type="CDD" id="cd04730">
    <property type="entry name" value="NPD_like"/>
    <property type="match status" value="1"/>
</dbReference>
<comment type="caution">
    <text evidence="4">The sequence shown here is derived from an EMBL/GenBank/DDBJ whole genome shotgun (WGS) entry which is preliminary data.</text>
</comment>
<evidence type="ECO:0000313" key="4">
    <source>
        <dbReference type="EMBL" id="MDH1182137.1"/>
    </source>
</evidence>
<dbReference type="Proteomes" id="UP001158644">
    <property type="component" value="Unassembled WGS sequence"/>
</dbReference>
<dbReference type="GO" id="GO:0004497">
    <property type="term" value="F:monooxygenase activity"/>
    <property type="evidence" value="ECO:0007669"/>
    <property type="project" value="UniProtKB-KW"/>
</dbReference>
<protein>
    <submittedName>
        <fullName evidence="4">Nitronate monooxygenase</fullName>
    </submittedName>
</protein>
<dbReference type="PANTHER" id="PTHR32332">
    <property type="entry name" value="2-NITROPROPANE DIOXYGENASE"/>
    <property type="match status" value="1"/>
</dbReference>
<reference evidence="4 5" key="1">
    <citation type="submission" date="2022-09" db="EMBL/GenBank/DDBJ databases">
        <title>Intensive care unit water sources are persistently colonized with multi-drug resistant bacteria and are the site of extensive horizontal gene transfer of antibiotic resistance genes.</title>
        <authorList>
            <person name="Diorio-Toth L."/>
        </authorList>
    </citation>
    <scope>NUCLEOTIDE SEQUENCE [LARGE SCALE GENOMIC DNA]</scope>
    <source>
        <strain evidence="4 5">GD03967</strain>
    </source>
</reference>
<gene>
    <name evidence="4" type="ORF">N5C72_29020</name>
</gene>
<evidence type="ECO:0000256" key="3">
    <source>
        <dbReference type="ARBA" id="ARBA00023002"/>
    </source>
</evidence>
<keyword evidence="1" id="KW-0285">Flavoprotein</keyword>
<evidence type="ECO:0000256" key="1">
    <source>
        <dbReference type="ARBA" id="ARBA00022630"/>
    </source>
</evidence>
<dbReference type="PANTHER" id="PTHR32332:SF38">
    <property type="entry name" value="MONOOXYGENASE RV1533-RELATED"/>
    <property type="match status" value="1"/>
</dbReference>
<dbReference type="Gene3D" id="3.20.20.70">
    <property type="entry name" value="Aldolase class I"/>
    <property type="match status" value="1"/>
</dbReference>
<keyword evidence="2" id="KW-0288">FMN</keyword>
<dbReference type="SUPFAM" id="SSF51412">
    <property type="entry name" value="Inosine monophosphate dehydrogenase (IMPDH)"/>
    <property type="match status" value="1"/>
</dbReference>
<evidence type="ECO:0000313" key="5">
    <source>
        <dbReference type="Proteomes" id="UP001158644"/>
    </source>
</evidence>
<dbReference type="Pfam" id="PF03060">
    <property type="entry name" value="NMO"/>
    <property type="match status" value="1"/>
</dbReference>
<dbReference type="EMBL" id="JAOBZK010000106">
    <property type="protein sequence ID" value="MDH1182137.1"/>
    <property type="molecule type" value="Genomic_DNA"/>
</dbReference>
<keyword evidence="4" id="KW-0503">Monooxygenase</keyword>
<dbReference type="InterPro" id="IPR004136">
    <property type="entry name" value="NMO"/>
</dbReference>